<dbReference type="SUPFAM" id="SSF140500">
    <property type="entry name" value="BAS1536-like"/>
    <property type="match status" value="1"/>
</dbReference>
<dbReference type="AlphaFoldDB" id="A0AAU7VR90"/>
<dbReference type="InterPro" id="IPR018540">
    <property type="entry name" value="Spo0E-like"/>
</dbReference>
<accession>A0AAU7VR90</accession>
<dbReference type="InterPro" id="IPR037208">
    <property type="entry name" value="Spo0E-like_sf"/>
</dbReference>
<reference evidence="1" key="2">
    <citation type="submission" date="2024-06" db="EMBL/GenBank/DDBJ databases">
        <authorList>
            <person name="Petrova K.O."/>
            <person name="Toshchakov S.V."/>
            <person name="Boltjanskaja Y.V."/>
            <person name="Kevbrin V."/>
        </authorList>
    </citation>
    <scope>NUCLEOTIDE SEQUENCE</scope>
    <source>
        <strain evidence="1">Z-910T</strain>
    </source>
</reference>
<evidence type="ECO:0000313" key="1">
    <source>
        <dbReference type="EMBL" id="XBX76273.1"/>
    </source>
</evidence>
<gene>
    <name evidence="1" type="ORF">PRVXT_001456</name>
</gene>
<dbReference type="EMBL" id="CP158367">
    <property type="protein sequence ID" value="XBX76273.1"/>
    <property type="molecule type" value="Genomic_DNA"/>
</dbReference>
<reference evidence="1" key="1">
    <citation type="journal article" date="2013" name="Extremophiles">
        <title>Proteinivorax tanatarense gen. nov., sp. nov., an anaerobic, haloalkaliphilic, proteolytic bacterium isolated from a decaying algal bloom, and proposal of Proteinivoraceae fam. nov.</title>
        <authorList>
            <person name="Kevbrin V."/>
            <person name="Boltyanskaya Y."/>
            <person name="Zhilina T."/>
            <person name="Kolganova T."/>
            <person name="Lavrentjeva E."/>
            <person name="Kuznetsov B."/>
        </authorList>
    </citation>
    <scope>NUCLEOTIDE SEQUENCE</scope>
    <source>
        <strain evidence="1">Z-910T</strain>
    </source>
</reference>
<dbReference type="GO" id="GO:0046983">
    <property type="term" value="F:protein dimerization activity"/>
    <property type="evidence" value="ECO:0007669"/>
    <property type="project" value="InterPro"/>
</dbReference>
<dbReference type="GO" id="GO:0043937">
    <property type="term" value="P:regulation of sporulation"/>
    <property type="evidence" value="ECO:0007669"/>
    <property type="project" value="InterPro"/>
</dbReference>
<protein>
    <submittedName>
        <fullName evidence="1">Aspartyl-phosphate phosphatase Spo0E family protein</fullName>
    </submittedName>
</protein>
<dbReference type="Gene3D" id="4.10.280.10">
    <property type="entry name" value="Helix-loop-helix DNA-binding domain"/>
    <property type="match status" value="1"/>
</dbReference>
<proteinExistence type="predicted"/>
<dbReference type="InterPro" id="IPR036638">
    <property type="entry name" value="HLH_DNA-bd_sf"/>
</dbReference>
<dbReference type="RefSeq" id="WP_350345007.1">
    <property type="nucleotide sequence ID" value="NZ_CP158367.1"/>
</dbReference>
<sequence>MTHFGKERVDLIKEIEELRKLLNKSYKSNTKLDNQHIIKLSMEMDNKINRLMQLKGKKGG</sequence>
<name>A0AAU7VR90_9FIRM</name>
<organism evidence="1">
    <name type="scientific">Proteinivorax tanatarense</name>
    <dbReference type="NCBI Taxonomy" id="1260629"/>
    <lineage>
        <taxon>Bacteria</taxon>
        <taxon>Bacillati</taxon>
        <taxon>Bacillota</taxon>
        <taxon>Clostridia</taxon>
        <taxon>Eubacteriales</taxon>
        <taxon>Proteinivoracaceae</taxon>
        <taxon>Proteinivorax</taxon>
    </lineage>
</organism>
<dbReference type="Pfam" id="PF09388">
    <property type="entry name" value="SpoOE-like"/>
    <property type="match status" value="1"/>
</dbReference>